<dbReference type="InterPro" id="IPR036513">
    <property type="entry name" value="STAS_dom_sf"/>
</dbReference>
<organism evidence="1 2">
    <name type="scientific">Desulfomonile tiedjei (strain ATCC 49306 / DSM 6799 / DCB-1)</name>
    <dbReference type="NCBI Taxonomy" id="706587"/>
    <lineage>
        <taxon>Bacteria</taxon>
        <taxon>Pseudomonadati</taxon>
        <taxon>Thermodesulfobacteriota</taxon>
        <taxon>Desulfomonilia</taxon>
        <taxon>Desulfomonilales</taxon>
        <taxon>Desulfomonilaceae</taxon>
        <taxon>Desulfomonile</taxon>
    </lineage>
</organism>
<dbReference type="Pfam" id="PF11964">
    <property type="entry name" value="SpoIIAA-like"/>
    <property type="match status" value="1"/>
</dbReference>
<evidence type="ECO:0000313" key="1">
    <source>
        <dbReference type="EMBL" id="AFM24027.1"/>
    </source>
</evidence>
<dbReference type="RefSeq" id="WP_014809178.1">
    <property type="nucleotide sequence ID" value="NC_018025.1"/>
</dbReference>
<dbReference type="eggNOG" id="ENOG5033B4T">
    <property type="taxonomic scope" value="Bacteria"/>
</dbReference>
<dbReference type="Gene3D" id="3.40.50.10600">
    <property type="entry name" value="SpoIIaa-like domains"/>
    <property type="match status" value="1"/>
</dbReference>
<keyword evidence="2" id="KW-1185">Reference proteome</keyword>
<dbReference type="InterPro" id="IPR021866">
    <property type="entry name" value="SpoIIAA-like"/>
</dbReference>
<dbReference type="Proteomes" id="UP000006055">
    <property type="component" value="Chromosome"/>
</dbReference>
<accession>I4C386</accession>
<proteinExistence type="predicted"/>
<sequence>MIEILDRSEGNILAVRAINKLTEEDYENVLIPKLEALIQTHGSARFLFFMDKDFGGWTSGGFWDYAKFGTKHQNDFDKVAAVGGPKWLEQWMKFKSYFVRAQIKTFPVESLEEAWTWIKS</sequence>
<dbReference type="AlphaFoldDB" id="I4C386"/>
<name>I4C386_DESTA</name>
<evidence type="ECO:0008006" key="3">
    <source>
        <dbReference type="Google" id="ProtNLM"/>
    </source>
</evidence>
<gene>
    <name evidence="1" type="ordered locus">Desti_1314</name>
</gene>
<dbReference type="STRING" id="706587.Desti_1314"/>
<dbReference type="SUPFAM" id="SSF52091">
    <property type="entry name" value="SpoIIaa-like"/>
    <property type="match status" value="1"/>
</dbReference>
<dbReference type="KEGG" id="dti:Desti_1314"/>
<dbReference type="OrthoDB" id="9811577at2"/>
<protein>
    <recommendedName>
        <fullName evidence="3">STAS/SEC14 domain-containing protein</fullName>
    </recommendedName>
</protein>
<reference evidence="2" key="1">
    <citation type="submission" date="2012-06" db="EMBL/GenBank/DDBJ databases">
        <title>Complete sequence of chromosome of Desulfomonile tiedjei DSM 6799.</title>
        <authorList>
            <person name="Lucas S."/>
            <person name="Copeland A."/>
            <person name="Lapidus A."/>
            <person name="Glavina del Rio T."/>
            <person name="Dalin E."/>
            <person name="Tice H."/>
            <person name="Bruce D."/>
            <person name="Goodwin L."/>
            <person name="Pitluck S."/>
            <person name="Peters L."/>
            <person name="Ovchinnikova G."/>
            <person name="Zeytun A."/>
            <person name="Lu M."/>
            <person name="Kyrpides N."/>
            <person name="Mavromatis K."/>
            <person name="Ivanova N."/>
            <person name="Brettin T."/>
            <person name="Detter J.C."/>
            <person name="Han C."/>
            <person name="Larimer F."/>
            <person name="Land M."/>
            <person name="Hauser L."/>
            <person name="Markowitz V."/>
            <person name="Cheng J.-F."/>
            <person name="Hugenholtz P."/>
            <person name="Woyke T."/>
            <person name="Wu D."/>
            <person name="Spring S."/>
            <person name="Schroeder M."/>
            <person name="Brambilla E."/>
            <person name="Klenk H.-P."/>
            <person name="Eisen J.A."/>
        </authorList>
    </citation>
    <scope>NUCLEOTIDE SEQUENCE [LARGE SCALE GENOMIC DNA]</scope>
    <source>
        <strain evidence="2">ATCC 49306 / DSM 6799 / DCB-1</strain>
    </source>
</reference>
<dbReference type="EMBL" id="CP003360">
    <property type="protein sequence ID" value="AFM24027.1"/>
    <property type="molecule type" value="Genomic_DNA"/>
</dbReference>
<evidence type="ECO:0000313" key="2">
    <source>
        <dbReference type="Proteomes" id="UP000006055"/>
    </source>
</evidence>
<dbReference type="HOGENOM" id="CLU_137390_1_1_7"/>
<dbReference type="InterPro" id="IPR038396">
    <property type="entry name" value="SpoIIAA-like_sf"/>
</dbReference>